<evidence type="ECO:0000259" key="10">
    <source>
        <dbReference type="PROSITE" id="PS50192"/>
    </source>
</evidence>
<evidence type="ECO:0000256" key="3">
    <source>
        <dbReference type="ARBA" id="ARBA00022692"/>
    </source>
</evidence>
<dbReference type="InterPro" id="IPR039899">
    <property type="entry name" value="BET1_SNARE"/>
</dbReference>
<accession>A0AAD5L6H4</accession>
<gene>
    <name evidence="11" type="ORF">GHT06_016755</name>
</gene>
<keyword evidence="7 9" id="KW-0472">Membrane</keyword>
<comment type="caution">
    <text evidence="11">The sequence shown here is derived from an EMBL/GenBank/DDBJ whole genome shotgun (WGS) entry which is preliminary data.</text>
</comment>
<evidence type="ECO:0000313" key="12">
    <source>
        <dbReference type="Proteomes" id="UP000820818"/>
    </source>
</evidence>
<name>A0AAD5L6H4_9CRUS</name>
<dbReference type="AlphaFoldDB" id="A0AAD5L6H4"/>
<dbReference type="SMART" id="SM00397">
    <property type="entry name" value="t_SNARE"/>
    <property type="match status" value="1"/>
</dbReference>
<dbReference type="GO" id="GO:0015031">
    <property type="term" value="P:protein transport"/>
    <property type="evidence" value="ECO:0007669"/>
    <property type="project" value="UniProtKB-KW"/>
</dbReference>
<organism evidence="11 12">
    <name type="scientific">Daphnia sinensis</name>
    <dbReference type="NCBI Taxonomy" id="1820382"/>
    <lineage>
        <taxon>Eukaryota</taxon>
        <taxon>Metazoa</taxon>
        <taxon>Ecdysozoa</taxon>
        <taxon>Arthropoda</taxon>
        <taxon>Crustacea</taxon>
        <taxon>Branchiopoda</taxon>
        <taxon>Diplostraca</taxon>
        <taxon>Cladocera</taxon>
        <taxon>Anomopoda</taxon>
        <taxon>Daphniidae</taxon>
        <taxon>Daphnia</taxon>
        <taxon>Daphnia similis group</taxon>
    </lineage>
</organism>
<dbReference type="InterPro" id="IPR000727">
    <property type="entry name" value="T_SNARE_dom"/>
</dbReference>
<sequence>MGPAQDDLVEEQNERLAQELAGKVSRLKNLAFEIEHETKDQNRFLSGMVDDFDSSHNLLGNSMGRVKNILTMGSSNRKTMCYIGFLIFAFFILIYYTSSFFSRN</sequence>
<evidence type="ECO:0000256" key="4">
    <source>
        <dbReference type="ARBA" id="ARBA00022927"/>
    </source>
</evidence>
<dbReference type="SUPFAM" id="SSF58038">
    <property type="entry name" value="SNARE fusion complex"/>
    <property type="match status" value="1"/>
</dbReference>
<evidence type="ECO:0000256" key="1">
    <source>
        <dbReference type="ARBA" id="ARBA00004394"/>
    </source>
</evidence>
<keyword evidence="12" id="KW-1185">Reference proteome</keyword>
<dbReference type="EMBL" id="WJBH02000006">
    <property type="protein sequence ID" value="KAI9556961.1"/>
    <property type="molecule type" value="Genomic_DNA"/>
</dbReference>
<keyword evidence="6" id="KW-0333">Golgi apparatus</keyword>
<comment type="subcellular location">
    <subcellularLocation>
        <location evidence="8">Endomembrane system</location>
        <topology evidence="8">Single-pass type IV membrane protein</topology>
    </subcellularLocation>
    <subcellularLocation>
        <location evidence="1">Golgi apparatus membrane</location>
    </subcellularLocation>
</comment>
<dbReference type="GO" id="GO:0000139">
    <property type="term" value="C:Golgi membrane"/>
    <property type="evidence" value="ECO:0007669"/>
    <property type="project" value="UniProtKB-SubCell"/>
</dbReference>
<dbReference type="PANTHER" id="PTHR12791">
    <property type="entry name" value="GOLGI SNARE BET1-RELATED"/>
    <property type="match status" value="1"/>
</dbReference>
<evidence type="ECO:0000256" key="2">
    <source>
        <dbReference type="ARBA" id="ARBA00022448"/>
    </source>
</evidence>
<evidence type="ECO:0000256" key="6">
    <source>
        <dbReference type="ARBA" id="ARBA00023034"/>
    </source>
</evidence>
<evidence type="ECO:0000256" key="9">
    <source>
        <dbReference type="SAM" id="Phobius"/>
    </source>
</evidence>
<reference evidence="11 12" key="1">
    <citation type="submission" date="2022-05" db="EMBL/GenBank/DDBJ databases">
        <title>A multi-omics perspective on studying reproductive biology in Daphnia sinensis.</title>
        <authorList>
            <person name="Jia J."/>
        </authorList>
    </citation>
    <scope>NUCLEOTIDE SEQUENCE [LARGE SCALE GENOMIC DNA]</scope>
    <source>
        <strain evidence="11 12">WSL</strain>
    </source>
</reference>
<dbReference type="PROSITE" id="PS50192">
    <property type="entry name" value="T_SNARE"/>
    <property type="match status" value="1"/>
</dbReference>
<proteinExistence type="predicted"/>
<dbReference type="Proteomes" id="UP000820818">
    <property type="component" value="Linkage Group LG6"/>
</dbReference>
<evidence type="ECO:0000313" key="11">
    <source>
        <dbReference type="EMBL" id="KAI9556961.1"/>
    </source>
</evidence>
<evidence type="ECO:0000256" key="5">
    <source>
        <dbReference type="ARBA" id="ARBA00022989"/>
    </source>
</evidence>
<protein>
    <recommendedName>
        <fullName evidence="10">t-SNARE coiled-coil homology domain-containing protein</fullName>
    </recommendedName>
</protein>
<feature type="transmembrane region" description="Helical" evidence="9">
    <location>
        <begin position="79"/>
        <end position="98"/>
    </location>
</feature>
<feature type="domain" description="T-SNARE coiled-coil homology" evidence="10">
    <location>
        <begin position="7"/>
        <end position="69"/>
    </location>
</feature>
<keyword evidence="5 9" id="KW-1133">Transmembrane helix</keyword>
<evidence type="ECO:0000256" key="8">
    <source>
        <dbReference type="ARBA" id="ARBA00046280"/>
    </source>
</evidence>
<dbReference type="Gene3D" id="1.20.5.110">
    <property type="match status" value="1"/>
</dbReference>
<keyword evidence="4" id="KW-0653">Protein transport</keyword>
<keyword evidence="3 9" id="KW-0812">Transmembrane</keyword>
<evidence type="ECO:0000256" key="7">
    <source>
        <dbReference type="ARBA" id="ARBA00023136"/>
    </source>
</evidence>
<keyword evidence="2" id="KW-0813">Transport</keyword>
<dbReference type="FunFam" id="1.20.5.110:FF:000197">
    <property type="entry name" value="Protein BET1"/>
    <property type="match status" value="1"/>
</dbReference>
<dbReference type="CDD" id="cd15853">
    <property type="entry name" value="SNARE_Bet1"/>
    <property type="match status" value="1"/>
</dbReference>